<accession>A0AC61DJ36</accession>
<keyword evidence="1" id="KW-0489">Methyltransferase</keyword>
<keyword evidence="2" id="KW-1185">Reference proteome</keyword>
<proteinExistence type="predicted"/>
<organism evidence="1 2">
    <name type="scientific">Sporanaerobium hydrogeniformans</name>
    <dbReference type="NCBI Taxonomy" id="3072179"/>
    <lineage>
        <taxon>Bacteria</taxon>
        <taxon>Bacillati</taxon>
        <taxon>Bacillota</taxon>
        <taxon>Clostridia</taxon>
        <taxon>Lachnospirales</taxon>
        <taxon>Lachnospiraceae</taxon>
        <taxon>Sporanaerobium</taxon>
    </lineage>
</organism>
<name>A0AC61DJ36_9FIRM</name>
<protein>
    <submittedName>
        <fullName evidence="1">Protein-(Glutamine-N5) methyltransferase, release factor-specific</fullName>
    </submittedName>
</protein>
<evidence type="ECO:0000313" key="2">
    <source>
        <dbReference type="Proteomes" id="UP000224460"/>
    </source>
</evidence>
<keyword evidence="1" id="KW-0808">Transferase</keyword>
<sequence>MSQLVASNTKEITVYEAVHHGESVLKAYDKKDARIDARLLMRHLLAWDEAKLILNQTMILSEHIKESYLYLIAKRAQGIPLQYITKNQEFMGLEFFVDERVLIPRQDTETLVEHLLELAKSESIKKVIEIGVGSGCISISLAHYRRDMKITAIDISEDALDVAKKNGNLHGVNAQIEYVKSDGFINYKGEEESIDLVVSNPPYISQEECMTLMAEVKCCEPLIALTDRGDGLSFYRILSKDAKKFLKPGGIIAYEIGYNQGEAVRHILTQEEYSHIEVIKDLTGKDRVVIARKPL</sequence>
<evidence type="ECO:0000313" key="1">
    <source>
        <dbReference type="EMBL" id="PHV72032.1"/>
    </source>
</evidence>
<dbReference type="EMBL" id="PEDL01000001">
    <property type="protein sequence ID" value="PHV72032.1"/>
    <property type="molecule type" value="Genomic_DNA"/>
</dbReference>
<comment type="caution">
    <text evidence="1">The sequence shown here is derived from an EMBL/GenBank/DDBJ whole genome shotgun (WGS) entry which is preliminary data.</text>
</comment>
<dbReference type="Proteomes" id="UP000224460">
    <property type="component" value="Unassembled WGS sequence"/>
</dbReference>
<gene>
    <name evidence="1" type="primary">prmC</name>
    <name evidence="1" type="ORF">CS063_00715</name>
</gene>
<reference evidence="1" key="1">
    <citation type="submission" date="2017-10" db="EMBL/GenBank/DDBJ databases">
        <title>Genome sequence of cellulolytic Lachnospiraceae bacterium XHS1971 isolated from hotspring sediment.</title>
        <authorList>
            <person name="Vasudevan G."/>
            <person name="Joshi A.J."/>
            <person name="Hivarkar S."/>
            <person name="Lanjekar V.B."/>
            <person name="Dhakephalkar P.K."/>
            <person name="Dagar S."/>
        </authorList>
    </citation>
    <scope>NUCLEOTIDE SEQUENCE</scope>
    <source>
        <strain evidence="1">XHS1971</strain>
    </source>
</reference>